<dbReference type="Gene3D" id="3.30.565.10">
    <property type="entry name" value="Histidine kinase-like ATPase, C-terminal domain"/>
    <property type="match status" value="1"/>
</dbReference>
<dbReference type="OrthoDB" id="9808408at2"/>
<name>A0A1G7ZEI0_9FLAO</name>
<dbReference type="CDD" id="cd00082">
    <property type="entry name" value="HisKA"/>
    <property type="match status" value="1"/>
</dbReference>
<evidence type="ECO:0000256" key="2">
    <source>
        <dbReference type="ARBA" id="ARBA00012438"/>
    </source>
</evidence>
<dbReference type="Pfam" id="PF00512">
    <property type="entry name" value="HisKA"/>
    <property type="match status" value="1"/>
</dbReference>
<dbReference type="STRING" id="262004.SAMN04489796_1011307"/>
<dbReference type="PANTHER" id="PTHR43711:SF31">
    <property type="entry name" value="HISTIDINE KINASE"/>
    <property type="match status" value="1"/>
</dbReference>
<dbReference type="InterPro" id="IPR004358">
    <property type="entry name" value="Sig_transdc_His_kin-like_C"/>
</dbReference>
<dbReference type="PROSITE" id="PS50109">
    <property type="entry name" value="HIS_KIN"/>
    <property type="match status" value="1"/>
</dbReference>
<evidence type="ECO:0000256" key="3">
    <source>
        <dbReference type="ARBA" id="ARBA00022553"/>
    </source>
</evidence>
<keyword evidence="7" id="KW-1133">Transmembrane helix</keyword>
<dbReference type="InterPro" id="IPR036890">
    <property type="entry name" value="HATPase_C_sf"/>
</dbReference>
<keyword evidence="10" id="KW-1185">Reference proteome</keyword>
<dbReference type="PANTHER" id="PTHR43711">
    <property type="entry name" value="TWO-COMPONENT HISTIDINE KINASE"/>
    <property type="match status" value="1"/>
</dbReference>
<feature type="transmembrane region" description="Helical" evidence="7">
    <location>
        <begin position="171"/>
        <end position="194"/>
    </location>
</feature>
<evidence type="ECO:0000256" key="1">
    <source>
        <dbReference type="ARBA" id="ARBA00000085"/>
    </source>
</evidence>
<dbReference type="SMART" id="SM00388">
    <property type="entry name" value="HisKA"/>
    <property type="match status" value="1"/>
</dbReference>
<feature type="transmembrane region" description="Helical" evidence="7">
    <location>
        <begin position="94"/>
        <end position="127"/>
    </location>
</feature>
<evidence type="ECO:0000256" key="4">
    <source>
        <dbReference type="ARBA" id="ARBA00022679"/>
    </source>
</evidence>
<protein>
    <recommendedName>
        <fullName evidence="2">histidine kinase</fullName>
        <ecNumber evidence="2">2.7.13.3</ecNumber>
    </recommendedName>
</protein>
<feature type="domain" description="Histidine kinase" evidence="8">
    <location>
        <begin position="238"/>
        <end position="459"/>
    </location>
</feature>
<keyword evidence="7" id="KW-0812">Transmembrane</keyword>
<dbReference type="InterPro" id="IPR003661">
    <property type="entry name" value="HisK_dim/P_dom"/>
</dbReference>
<dbReference type="SUPFAM" id="SSF47384">
    <property type="entry name" value="Homodimeric domain of signal transducing histidine kinase"/>
    <property type="match status" value="1"/>
</dbReference>
<evidence type="ECO:0000313" key="9">
    <source>
        <dbReference type="EMBL" id="SDH06946.1"/>
    </source>
</evidence>
<dbReference type="InterPro" id="IPR005467">
    <property type="entry name" value="His_kinase_dom"/>
</dbReference>
<dbReference type="InterPro" id="IPR050736">
    <property type="entry name" value="Sensor_HK_Regulatory"/>
</dbReference>
<evidence type="ECO:0000256" key="7">
    <source>
        <dbReference type="SAM" id="Phobius"/>
    </source>
</evidence>
<dbReference type="InterPro" id="IPR048437">
    <property type="entry name" value="MASE11"/>
</dbReference>
<dbReference type="SMART" id="SM00387">
    <property type="entry name" value="HATPase_c"/>
    <property type="match status" value="1"/>
</dbReference>
<evidence type="ECO:0000256" key="6">
    <source>
        <dbReference type="ARBA" id="ARBA00023012"/>
    </source>
</evidence>
<dbReference type="InterPro" id="IPR003594">
    <property type="entry name" value="HATPase_dom"/>
</dbReference>
<organism evidence="9 10">
    <name type="scientific">Winogradskyella thalassocola</name>
    <dbReference type="NCBI Taxonomy" id="262004"/>
    <lineage>
        <taxon>Bacteria</taxon>
        <taxon>Pseudomonadati</taxon>
        <taxon>Bacteroidota</taxon>
        <taxon>Flavobacteriia</taxon>
        <taxon>Flavobacteriales</taxon>
        <taxon>Flavobacteriaceae</taxon>
        <taxon>Winogradskyella</taxon>
    </lineage>
</organism>
<sequence length="465" mass="52424">MLKKLWLSYRQWYIKYSGFSNEKEKEDLSYFRDKLFVSILILTLALSLLSYIPSAGMAVALDKWFVFVIDTVAVLVMMFLVFNKQMRLTTKKTIFSVNLFVLSFALIIDLGLNGSGTILLFMLSVLITLYSGKKAGVNSVIVSAIFYGIVLFIDYAKWIDIRFFTESPIEVLFVVFINNVLFGMLTVLSVSFLIDRLHNVLLKENELQEELLEKHKNVVIAKERAEQSDQLKSAFMANMSHEIRTPMYGILGCAELLKGYHEDDEEYQEYVKVVEGSGNELLDVITDILNISKIETGHMTVKTSLFNVNDCIEATYKAFLPQAELKQVQFTLNNFISEKDFQINSDSDKLTAVLKHLIENALKYTSKGDSILLSCGFDNSTSQLRFHLKDTGVGIPEDKIETIFLPFYQVDVANRQALHGSGIGLSISKAYIEMLGGNLVLESEIGEGTAFSFCIAVDLENTNPS</sequence>
<accession>A0A1G7ZEI0</accession>
<dbReference type="EMBL" id="FNCZ01000001">
    <property type="protein sequence ID" value="SDH06946.1"/>
    <property type="molecule type" value="Genomic_DNA"/>
</dbReference>
<dbReference type="Proteomes" id="UP000199492">
    <property type="component" value="Unassembled WGS sequence"/>
</dbReference>
<feature type="transmembrane region" description="Helical" evidence="7">
    <location>
        <begin position="35"/>
        <end position="52"/>
    </location>
</feature>
<dbReference type="Gene3D" id="1.10.287.130">
    <property type="match status" value="1"/>
</dbReference>
<gene>
    <name evidence="9" type="ORF">SAMN04489796_1011307</name>
</gene>
<proteinExistence type="predicted"/>
<keyword evidence="7" id="KW-0472">Membrane</keyword>
<keyword evidence="6" id="KW-0902">Two-component regulatory system</keyword>
<evidence type="ECO:0000259" key="8">
    <source>
        <dbReference type="PROSITE" id="PS50109"/>
    </source>
</evidence>
<dbReference type="PRINTS" id="PR00344">
    <property type="entry name" value="BCTRLSENSOR"/>
</dbReference>
<evidence type="ECO:0000313" key="10">
    <source>
        <dbReference type="Proteomes" id="UP000199492"/>
    </source>
</evidence>
<dbReference type="SUPFAM" id="SSF55874">
    <property type="entry name" value="ATPase domain of HSP90 chaperone/DNA topoisomerase II/histidine kinase"/>
    <property type="match status" value="1"/>
</dbReference>
<evidence type="ECO:0000256" key="5">
    <source>
        <dbReference type="ARBA" id="ARBA00022777"/>
    </source>
</evidence>
<dbReference type="RefSeq" id="WP_092466739.1">
    <property type="nucleotide sequence ID" value="NZ_FNCZ01000001.1"/>
</dbReference>
<dbReference type="Pfam" id="PF20969">
    <property type="entry name" value="MASE11"/>
    <property type="match status" value="1"/>
</dbReference>
<reference evidence="10" key="1">
    <citation type="submission" date="2016-10" db="EMBL/GenBank/DDBJ databases">
        <authorList>
            <person name="Varghese N."/>
            <person name="Submissions S."/>
        </authorList>
    </citation>
    <scope>NUCLEOTIDE SEQUENCE [LARGE SCALE GENOMIC DNA]</scope>
    <source>
        <strain evidence="10">DSM 15363</strain>
    </source>
</reference>
<dbReference type="Pfam" id="PF02518">
    <property type="entry name" value="HATPase_c"/>
    <property type="match status" value="1"/>
</dbReference>
<keyword evidence="3" id="KW-0597">Phosphoprotein</keyword>
<dbReference type="GO" id="GO:0000155">
    <property type="term" value="F:phosphorelay sensor kinase activity"/>
    <property type="evidence" value="ECO:0007669"/>
    <property type="project" value="InterPro"/>
</dbReference>
<feature type="transmembrane region" description="Helical" evidence="7">
    <location>
        <begin position="64"/>
        <end position="82"/>
    </location>
</feature>
<keyword evidence="5 9" id="KW-0418">Kinase</keyword>
<dbReference type="InterPro" id="IPR036097">
    <property type="entry name" value="HisK_dim/P_sf"/>
</dbReference>
<keyword evidence="4" id="KW-0808">Transferase</keyword>
<feature type="transmembrane region" description="Helical" evidence="7">
    <location>
        <begin position="139"/>
        <end position="159"/>
    </location>
</feature>
<comment type="catalytic activity">
    <reaction evidence="1">
        <text>ATP + protein L-histidine = ADP + protein N-phospho-L-histidine.</text>
        <dbReference type="EC" id="2.7.13.3"/>
    </reaction>
</comment>
<dbReference type="AlphaFoldDB" id="A0A1G7ZEI0"/>
<dbReference type="EC" id="2.7.13.3" evidence="2"/>